<evidence type="ECO:0000259" key="7">
    <source>
        <dbReference type="Pfam" id="PF02782"/>
    </source>
</evidence>
<dbReference type="PANTHER" id="PTHR43095">
    <property type="entry name" value="SUGAR KINASE"/>
    <property type="match status" value="1"/>
</dbReference>
<reference evidence="8" key="1">
    <citation type="journal article" date="2021" name="PeerJ">
        <title>Extensive microbial diversity within the chicken gut microbiome revealed by metagenomics and culture.</title>
        <authorList>
            <person name="Gilroy R."/>
            <person name="Ravi A."/>
            <person name="Getino M."/>
            <person name="Pursley I."/>
            <person name="Horton D.L."/>
            <person name="Alikhan N.F."/>
            <person name="Baker D."/>
            <person name="Gharbi K."/>
            <person name="Hall N."/>
            <person name="Watson M."/>
            <person name="Adriaenssens E.M."/>
            <person name="Foster-Nyarko E."/>
            <person name="Jarju S."/>
            <person name="Secka A."/>
            <person name="Antonio M."/>
            <person name="Oren A."/>
            <person name="Chaudhuri R.R."/>
            <person name="La Ragione R."/>
            <person name="Hildebrand F."/>
            <person name="Pallen M.J."/>
        </authorList>
    </citation>
    <scope>NUCLEOTIDE SEQUENCE</scope>
    <source>
        <strain evidence="8">ChiHjej13B12-24818</strain>
    </source>
</reference>
<keyword evidence="3 5" id="KW-0808">Transferase</keyword>
<dbReference type="Proteomes" id="UP000823823">
    <property type="component" value="Unassembled WGS sequence"/>
</dbReference>
<feature type="domain" description="Carbohydrate kinase FGGY C-terminal" evidence="7">
    <location>
        <begin position="257"/>
        <end position="439"/>
    </location>
</feature>
<evidence type="ECO:0000256" key="1">
    <source>
        <dbReference type="ARBA" id="ARBA00009156"/>
    </source>
</evidence>
<feature type="domain" description="Carbohydrate kinase FGGY N-terminal" evidence="6">
    <location>
        <begin position="5"/>
        <end position="246"/>
    </location>
</feature>
<dbReference type="GO" id="GO:0016301">
    <property type="term" value="F:kinase activity"/>
    <property type="evidence" value="ECO:0007669"/>
    <property type="project" value="UniProtKB-KW"/>
</dbReference>
<dbReference type="GO" id="GO:0016773">
    <property type="term" value="F:phosphotransferase activity, alcohol group as acceptor"/>
    <property type="evidence" value="ECO:0007669"/>
    <property type="project" value="InterPro"/>
</dbReference>
<reference evidence="8" key="2">
    <citation type="submission" date="2021-04" db="EMBL/GenBank/DDBJ databases">
        <authorList>
            <person name="Gilroy R."/>
        </authorList>
    </citation>
    <scope>NUCLEOTIDE SEQUENCE</scope>
    <source>
        <strain evidence="8">ChiHjej13B12-24818</strain>
    </source>
</reference>
<dbReference type="InterPro" id="IPR018485">
    <property type="entry name" value="FGGY_C"/>
</dbReference>
<evidence type="ECO:0000313" key="8">
    <source>
        <dbReference type="EMBL" id="HJB09516.1"/>
    </source>
</evidence>
<dbReference type="AlphaFoldDB" id="A0A9D2RNG2"/>
<keyword evidence="2" id="KW-0119">Carbohydrate metabolism</keyword>
<dbReference type="InterPro" id="IPR050406">
    <property type="entry name" value="FGGY_Carb_Kinase"/>
</dbReference>
<evidence type="ECO:0000256" key="5">
    <source>
        <dbReference type="RuleBase" id="RU003733"/>
    </source>
</evidence>
<keyword evidence="4 5" id="KW-0418">Kinase</keyword>
<gene>
    <name evidence="8" type="ORF">H9786_03120</name>
</gene>
<dbReference type="Gene3D" id="3.30.420.40">
    <property type="match status" value="2"/>
</dbReference>
<protein>
    <submittedName>
        <fullName evidence="8">Sugar kinase</fullName>
    </submittedName>
</protein>
<keyword evidence="2" id="KW-0859">Xylose metabolism</keyword>
<dbReference type="InterPro" id="IPR018483">
    <property type="entry name" value="Carb_kinase_FGGY_CS"/>
</dbReference>
<organism evidence="8 9">
    <name type="scientific">Candidatus Brachybacterium merdavium</name>
    <dbReference type="NCBI Taxonomy" id="2838513"/>
    <lineage>
        <taxon>Bacteria</taxon>
        <taxon>Bacillati</taxon>
        <taxon>Actinomycetota</taxon>
        <taxon>Actinomycetes</taxon>
        <taxon>Micrococcales</taxon>
        <taxon>Dermabacteraceae</taxon>
        <taxon>Brachybacterium</taxon>
    </lineage>
</organism>
<dbReference type="PIRSF" id="PIRSF000538">
    <property type="entry name" value="GlpK"/>
    <property type="match status" value="1"/>
</dbReference>
<dbReference type="Pfam" id="PF02782">
    <property type="entry name" value="FGGY_C"/>
    <property type="match status" value="1"/>
</dbReference>
<dbReference type="EMBL" id="DWZH01000022">
    <property type="protein sequence ID" value="HJB09516.1"/>
    <property type="molecule type" value="Genomic_DNA"/>
</dbReference>
<evidence type="ECO:0000256" key="4">
    <source>
        <dbReference type="ARBA" id="ARBA00022777"/>
    </source>
</evidence>
<dbReference type="GO" id="GO:0042732">
    <property type="term" value="P:D-xylose metabolic process"/>
    <property type="evidence" value="ECO:0007669"/>
    <property type="project" value="UniProtKB-KW"/>
</dbReference>
<comment type="similarity">
    <text evidence="1 5">Belongs to the FGGY kinase family.</text>
</comment>
<name>A0A9D2RNG2_9MICO</name>
<sequence length="488" mass="49759">MIGLLCLDLGTTSAKAALIDLGGRTIVSTSAEYPTRHLPGGGAEQAPADWVRAARSAIARALPPEIEVAALCLTGQMQDLILEGEHGPARPAVLYTDMRAGAEAEEIRAALARGGQSWDALTGNLQEANSSAAMFRRLHHLEPGPVTRTRAIAFGPAGHLAHVLGAELRCDPTTAATTGLLDARTRTWAPAVARAAGIDMALLPRLTTGVGEVVGRTDESARELLGLPGGIPIVLAPGDAGAATLGITGLRPGQDHASLGTSGWVASVRPPRQHPTPDGASHRLALAGGAELHISAVLAAGAAAAWARQAYLAGTDAQDADRRLSEREREHGRGPTGLLVLPTLGGERYPIRDDSLRGAVLGIDASTGPDDLYSATLEGVALALSHALEGGDTDRVLPVVGGGAVSAPWRRILADVTGRPVLLADGTDATLLGAAIAGADALGLDHGIAPLVEQAGDLTAPDPSAAAAYAGLRPVHRGLYETVAGVGR</sequence>
<dbReference type="Pfam" id="PF00370">
    <property type="entry name" value="FGGY_N"/>
    <property type="match status" value="1"/>
</dbReference>
<accession>A0A9D2RNG2</accession>
<dbReference type="InterPro" id="IPR043129">
    <property type="entry name" value="ATPase_NBD"/>
</dbReference>
<evidence type="ECO:0000256" key="3">
    <source>
        <dbReference type="ARBA" id="ARBA00022679"/>
    </source>
</evidence>
<dbReference type="InterPro" id="IPR018484">
    <property type="entry name" value="FGGY_N"/>
</dbReference>
<dbReference type="SUPFAM" id="SSF53067">
    <property type="entry name" value="Actin-like ATPase domain"/>
    <property type="match status" value="2"/>
</dbReference>
<dbReference type="PANTHER" id="PTHR43095:SF5">
    <property type="entry name" value="XYLULOSE KINASE"/>
    <property type="match status" value="1"/>
</dbReference>
<dbReference type="PROSITE" id="PS00445">
    <property type="entry name" value="FGGY_KINASES_2"/>
    <property type="match status" value="1"/>
</dbReference>
<evidence type="ECO:0000259" key="6">
    <source>
        <dbReference type="Pfam" id="PF00370"/>
    </source>
</evidence>
<proteinExistence type="inferred from homology"/>
<comment type="caution">
    <text evidence="8">The sequence shown here is derived from an EMBL/GenBank/DDBJ whole genome shotgun (WGS) entry which is preliminary data.</text>
</comment>
<evidence type="ECO:0000313" key="9">
    <source>
        <dbReference type="Proteomes" id="UP000823823"/>
    </source>
</evidence>
<evidence type="ECO:0000256" key="2">
    <source>
        <dbReference type="ARBA" id="ARBA00022629"/>
    </source>
</evidence>
<dbReference type="InterPro" id="IPR000577">
    <property type="entry name" value="Carb_kinase_FGGY"/>
</dbReference>